<gene>
    <name evidence="1" type="ORF">ABNW52_02240</name>
</gene>
<dbReference type="RefSeq" id="WP_349583402.1">
    <property type="nucleotide sequence ID" value="NZ_JBEFLD010000001.1"/>
</dbReference>
<name>A0ABV1LZQ5_9NEIS</name>
<organism evidence="1 2">
    <name type="scientific">Vogesella oryzagri</name>
    <dbReference type="NCBI Taxonomy" id="3160864"/>
    <lineage>
        <taxon>Bacteria</taxon>
        <taxon>Pseudomonadati</taxon>
        <taxon>Pseudomonadota</taxon>
        <taxon>Betaproteobacteria</taxon>
        <taxon>Neisseriales</taxon>
        <taxon>Chromobacteriaceae</taxon>
        <taxon>Vogesella</taxon>
    </lineage>
</organism>
<accession>A0ABV1LZQ5</accession>
<evidence type="ECO:0000313" key="1">
    <source>
        <dbReference type="EMBL" id="MEQ6289426.1"/>
    </source>
</evidence>
<proteinExistence type="predicted"/>
<comment type="caution">
    <text evidence="1">The sequence shown here is derived from an EMBL/GenBank/DDBJ whole genome shotgun (WGS) entry which is preliminary data.</text>
</comment>
<evidence type="ECO:0000313" key="2">
    <source>
        <dbReference type="Proteomes" id="UP001433638"/>
    </source>
</evidence>
<protein>
    <submittedName>
        <fullName evidence="1">Uncharacterized protein</fullName>
    </submittedName>
</protein>
<sequence>MYDCQEDRYTDFNTAPQIATPALRGKLTARALGSAHKPRLTELAAYATERQLDISLQQGTLNIDDLTLTEALNINARFGNELIISCHLRCDPPAHFA</sequence>
<keyword evidence="2" id="KW-1185">Reference proteome</keyword>
<dbReference type="EMBL" id="JBEFLD010000001">
    <property type="protein sequence ID" value="MEQ6289426.1"/>
    <property type="molecule type" value="Genomic_DNA"/>
</dbReference>
<reference evidence="1" key="1">
    <citation type="submission" date="2024-06" db="EMBL/GenBank/DDBJ databases">
        <title>Genome sequence of Vogesella sp. MAHUQ-64.</title>
        <authorList>
            <person name="Huq M.A."/>
        </authorList>
    </citation>
    <scope>NUCLEOTIDE SEQUENCE</scope>
    <source>
        <strain evidence="1">MAHUQ-64</strain>
    </source>
</reference>
<dbReference type="Proteomes" id="UP001433638">
    <property type="component" value="Unassembled WGS sequence"/>
</dbReference>